<evidence type="ECO:0000313" key="2">
    <source>
        <dbReference type="Proteomes" id="UP000216840"/>
    </source>
</evidence>
<protein>
    <submittedName>
        <fullName evidence="1">Curli production assembly/transport component CsgG</fullName>
    </submittedName>
</protein>
<sequence>MDDRKSEFKRLTFYDYRGTNSIDLAFGTSVPNGDLLEPQFEIYFKGGYKLHFAEHFNLGVSYSKYNIAFKDIYNQGFMSFDINLEYLMLPYNKFTPFIYAGYGYNAANYFESTSSKVQGAAGLEYIFADRFGLRLFAEYNYAFSDELDGLIAGSGDDTFIRTGLGLHMYFGGRKKKERIRKKLKTVINSNLIVPYNK</sequence>
<accession>A0A265USB2</accession>
<keyword evidence="2" id="KW-1185">Reference proteome</keyword>
<dbReference type="AlphaFoldDB" id="A0A265USB2"/>
<comment type="caution">
    <text evidence="1">The sequence shown here is derived from an EMBL/GenBank/DDBJ whole genome shotgun (WGS) entry which is preliminary data.</text>
</comment>
<dbReference type="OrthoDB" id="1110708at2"/>
<reference evidence="1 2" key="1">
    <citation type="submission" date="2017-05" db="EMBL/GenBank/DDBJ databases">
        <title>The draft genome sequence of Idiomarina salinarum WNB302.</title>
        <authorList>
            <person name="Sun Y."/>
            <person name="Chen B."/>
            <person name="Du Z."/>
        </authorList>
    </citation>
    <scope>NUCLEOTIDE SEQUENCE [LARGE SCALE GENOMIC DNA]</scope>
    <source>
        <strain evidence="1 2">WNB302</strain>
    </source>
</reference>
<dbReference type="Gene3D" id="2.40.160.20">
    <property type="match status" value="1"/>
</dbReference>
<gene>
    <name evidence="1" type="ORF">CA834_09840</name>
</gene>
<dbReference type="EMBL" id="NGJN01000005">
    <property type="protein sequence ID" value="OZV68186.1"/>
    <property type="molecule type" value="Genomic_DNA"/>
</dbReference>
<evidence type="ECO:0000313" key="1">
    <source>
        <dbReference type="EMBL" id="OZV68186.1"/>
    </source>
</evidence>
<organism evidence="1 2">
    <name type="scientific">Winogradskyella aurantia</name>
    <dbReference type="NCBI Taxonomy" id="1915063"/>
    <lineage>
        <taxon>Bacteria</taxon>
        <taxon>Pseudomonadati</taxon>
        <taxon>Bacteroidota</taxon>
        <taxon>Flavobacteriia</taxon>
        <taxon>Flavobacteriales</taxon>
        <taxon>Flavobacteriaceae</taxon>
        <taxon>Winogradskyella</taxon>
    </lineage>
</organism>
<dbReference type="SUPFAM" id="SSF56925">
    <property type="entry name" value="OMPA-like"/>
    <property type="match status" value="1"/>
</dbReference>
<proteinExistence type="predicted"/>
<dbReference type="Proteomes" id="UP000216840">
    <property type="component" value="Unassembled WGS sequence"/>
</dbReference>
<name>A0A265USB2_9FLAO</name>
<dbReference type="InterPro" id="IPR011250">
    <property type="entry name" value="OMP/PagP_B-barrel"/>
</dbReference>